<organism evidence="2 3">
    <name type="scientific">Clostridium acidisoli DSM 12555</name>
    <dbReference type="NCBI Taxonomy" id="1121291"/>
    <lineage>
        <taxon>Bacteria</taxon>
        <taxon>Bacillati</taxon>
        <taxon>Bacillota</taxon>
        <taxon>Clostridia</taxon>
        <taxon>Eubacteriales</taxon>
        <taxon>Clostridiaceae</taxon>
        <taxon>Clostridium</taxon>
    </lineage>
</organism>
<accession>A0A1W1XPJ1</accession>
<dbReference type="STRING" id="1121291.SAMN02745134_02447"/>
<reference evidence="2 3" key="1">
    <citation type="submission" date="2017-04" db="EMBL/GenBank/DDBJ databases">
        <authorList>
            <person name="Afonso C.L."/>
            <person name="Miller P.J."/>
            <person name="Scott M.A."/>
            <person name="Spackman E."/>
            <person name="Goraichik I."/>
            <person name="Dimitrov K.M."/>
            <person name="Suarez D.L."/>
            <person name="Swayne D.E."/>
        </authorList>
    </citation>
    <scope>NUCLEOTIDE SEQUENCE [LARGE SCALE GENOMIC DNA]</scope>
    <source>
        <strain evidence="2 3">DSM 12555</strain>
    </source>
</reference>
<dbReference type="InterPro" id="IPR023875">
    <property type="entry name" value="DNA_repair_put"/>
</dbReference>
<dbReference type="OrthoDB" id="5290748at2"/>
<name>A0A1W1XPJ1_9CLOT</name>
<keyword evidence="3" id="KW-1185">Reference proteome</keyword>
<proteinExistence type="predicted"/>
<gene>
    <name evidence="2" type="ORF">SAMN02745134_02447</name>
</gene>
<feature type="domain" description="DUF4130" evidence="1">
    <location>
        <begin position="87"/>
        <end position="246"/>
    </location>
</feature>
<dbReference type="NCBIfam" id="TIGR03915">
    <property type="entry name" value="SAM_7_link_chp"/>
    <property type="match status" value="1"/>
</dbReference>
<evidence type="ECO:0000313" key="2">
    <source>
        <dbReference type="EMBL" id="SMC25441.1"/>
    </source>
</evidence>
<dbReference type="Pfam" id="PF13566">
    <property type="entry name" value="DUF4130"/>
    <property type="match status" value="1"/>
</dbReference>
<evidence type="ECO:0000259" key="1">
    <source>
        <dbReference type="Pfam" id="PF13566"/>
    </source>
</evidence>
<dbReference type="RefSeq" id="WP_084116274.1">
    <property type="nucleotide sequence ID" value="NZ_FWXH01000009.1"/>
</dbReference>
<dbReference type="AlphaFoldDB" id="A0A1W1XPJ1"/>
<protein>
    <submittedName>
        <fullName evidence="2">Probable DNA metabolism protein</fullName>
    </submittedName>
</protein>
<dbReference type="EMBL" id="FWXH01000009">
    <property type="protein sequence ID" value="SMC25441.1"/>
    <property type="molecule type" value="Genomic_DNA"/>
</dbReference>
<dbReference type="Proteomes" id="UP000192468">
    <property type="component" value="Unassembled WGS sequence"/>
</dbReference>
<evidence type="ECO:0000313" key="3">
    <source>
        <dbReference type="Proteomes" id="UP000192468"/>
    </source>
</evidence>
<sequence>MLNRSNLIYIYDGSFEGLICCVFESYYKHEIPMDIVKLNTSQITFFPTNEIITDLEKYNRVLVSIKDKIGFSALESIQYAFLSCLEKKELYILLFLRMGYKYGPSVMTMLSHDVVATIFKAIKHLENESHLLKGLIRFSVFNNGLAAEIEPKNFVLPLLIKHFSERYPEEYFLIHDKTHNMALIYKPYEANIIPVENMTFPSLDAEEKHFRKLWGLYYNTVEIRERHNPKCQMSHMPKRYWKYLTEFTYNSKL</sequence>
<dbReference type="InterPro" id="IPR025404">
    <property type="entry name" value="DUF4130"/>
</dbReference>